<dbReference type="Gene3D" id="3.30.2310.20">
    <property type="entry name" value="RelE-like"/>
    <property type="match status" value="1"/>
</dbReference>
<name>A0A2X2RK10_CAPOC</name>
<evidence type="ECO:0000256" key="1">
    <source>
        <dbReference type="ARBA" id="ARBA00022649"/>
    </source>
</evidence>
<sequence length="97" mass="11884">MKVKWTQEAERNYNDTLDYWDERNGSFSYSDKITKALIDLEKEILKDPYALSYYNKDLNIYRRTILKGKFLVYYKVDKEKNIIEIRHFRSSKQEPLF</sequence>
<dbReference type="InterPro" id="IPR007712">
    <property type="entry name" value="RelE/ParE_toxin"/>
</dbReference>
<dbReference type="InterPro" id="IPR035093">
    <property type="entry name" value="RelE/ParE_toxin_dom_sf"/>
</dbReference>
<evidence type="ECO:0000313" key="3">
    <source>
        <dbReference type="Proteomes" id="UP000249891"/>
    </source>
</evidence>
<dbReference type="RefSeq" id="WP_128091755.1">
    <property type="nucleotide sequence ID" value="NZ_UARG01000017.1"/>
</dbReference>
<gene>
    <name evidence="2" type="ORF">NCTC11546_01948</name>
</gene>
<keyword evidence="1" id="KW-1277">Toxin-antitoxin system</keyword>
<dbReference type="AlphaFoldDB" id="A0A2X2RK10"/>
<protein>
    <submittedName>
        <fullName evidence="2">Plasmid stabilisation system protein</fullName>
    </submittedName>
</protein>
<accession>A0A2X2RK10</accession>
<organism evidence="2 3">
    <name type="scientific">Capnocytophaga ochracea</name>
    <dbReference type="NCBI Taxonomy" id="1018"/>
    <lineage>
        <taxon>Bacteria</taxon>
        <taxon>Pseudomonadati</taxon>
        <taxon>Bacteroidota</taxon>
        <taxon>Flavobacteriia</taxon>
        <taxon>Flavobacteriales</taxon>
        <taxon>Flavobacteriaceae</taxon>
        <taxon>Capnocytophaga</taxon>
    </lineage>
</organism>
<dbReference type="EMBL" id="UARG01000017">
    <property type="protein sequence ID" value="SQA78707.1"/>
    <property type="molecule type" value="Genomic_DNA"/>
</dbReference>
<dbReference type="Pfam" id="PF05016">
    <property type="entry name" value="ParE_toxin"/>
    <property type="match status" value="1"/>
</dbReference>
<proteinExistence type="predicted"/>
<evidence type="ECO:0000313" key="2">
    <source>
        <dbReference type="EMBL" id="SQA78707.1"/>
    </source>
</evidence>
<reference evidence="2 3" key="1">
    <citation type="submission" date="2018-06" db="EMBL/GenBank/DDBJ databases">
        <authorList>
            <consortium name="Pathogen Informatics"/>
            <person name="Doyle S."/>
        </authorList>
    </citation>
    <scope>NUCLEOTIDE SEQUENCE [LARGE SCALE GENOMIC DNA]</scope>
    <source>
        <strain evidence="2 3">NCTC11546</strain>
    </source>
</reference>
<dbReference type="Proteomes" id="UP000249891">
    <property type="component" value="Unassembled WGS sequence"/>
</dbReference>